<dbReference type="GO" id="GO:0008270">
    <property type="term" value="F:zinc ion binding"/>
    <property type="evidence" value="ECO:0007669"/>
    <property type="project" value="InterPro"/>
</dbReference>
<dbReference type="EMBL" id="FOZN01000001">
    <property type="protein sequence ID" value="SFS00027.1"/>
    <property type="molecule type" value="Genomic_DNA"/>
</dbReference>
<dbReference type="GO" id="GO:0005829">
    <property type="term" value="C:cytosol"/>
    <property type="evidence" value="ECO:0007669"/>
    <property type="project" value="TreeGrafter"/>
</dbReference>
<comment type="cofactor">
    <cofactor evidence="8">
        <name>Zn(2+)</name>
        <dbReference type="ChEBI" id="CHEBI:29105"/>
    </cofactor>
    <text evidence="8">Binds 1 zinc ion per subunit.</text>
</comment>
<keyword evidence="4 8" id="KW-0479">Metal-binding</keyword>
<gene>
    <name evidence="10" type="ORF">SAMN04487783_0411</name>
</gene>
<dbReference type="EC" id="5.3.1.8" evidence="3"/>
<feature type="active site" evidence="7">
    <location>
        <position position="266"/>
    </location>
</feature>
<sequence>MFALVPAQQPYAWGSTRAIQEYAGVGVPGHPLAEIWFGSHPAGSSTLADGRTLAALIAEDPTRALGAAVAERFDSELPYLVKLLAPGRAVSLQVHPSAARAAQGFAADAAAPASDRRFVDGNHKPEMIFALTQFEGLVGLRSAEDIARTLAPFGLARTQAALEALDPGDEPALRKAVEILATAPAESVAEAVAAATRLAADGSESAGTLLELEQQYPGDAGALVSLMLERVRLAPGESVMVHSGVPHAYLSGLALEVMANSDNVFRLGLTPKRVDVGESIANLITRPAYLSRPHSASASAGVEEFRVDLHEGEGGDKGSQVPAFGPKILIALADQCELVSGDERLELHRGAGAFILDGETPIVHGSGSFAVISVPTS</sequence>
<dbReference type="SUPFAM" id="SSF51182">
    <property type="entry name" value="RmlC-like cupins"/>
    <property type="match status" value="1"/>
</dbReference>
<evidence type="ECO:0000256" key="7">
    <source>
        <dbReference type="PIRSR" id="PIRSR001480-1"/>
    </source>
</evidence>
<dbReference type="Gene3D" id="2.60.120.10">
    <property type="entry name" value="Jelly Rolls"/>
    <property type="match status" value="2"/>
</dbReference>
<evidence type="ECO:0000259" key="9">
    <source>
        <dbReference type="Pfam" id="PF20511"/>
    </source>
</evidence>
<evidence type="ECO:0000256" key="4">
    <source>
        <dbReference type="ARBA" id="ARBA00022723"/>
    </source>
</evidence>
<dbReference type="InterPro" id="IPR011051">
    <property type="entry name" value="RmlC_Cupin_sf"/>
</dbReference>
<evidence type="ECO:0000256" key="3">
    <source>
        <dbReference type="ARBA" id="ARBA00011956"/>
    </source>
</evidence>
<dbReference type="InterPro" id="IPR046457">
    <property type="entry name" value="PMI_typeI_cat"/>
</dbReference>
<dbReference type="InterPro" id="IPR016305">
    <property type="entry name" value="Mannose-6-P_Isomerase"/>
</dbReference>
<dbReference type="PANTHER" id="PTHR10309">
    <property type="entry name" value="MANNOSE-6-PHOSPHATE ISOMERASE"/>
    <property type="match status" value="1"/>
</dbReference>
<name>A0AA94HKM5_9MICO</name>
<keyword evidence="11" id="KW-1185">Reference proteome</keyword>
<keyword evidence="6 10" id="KW-0413">Isomerase</keyword>
<evidence type="ECO:0000256" key="6">
    <source>
        <dbReference type="ARBA" id="ARBA00023235"/>
    </source>
</evidence>
<evidence type="ECO:0000256" key="5">
    <source>
        <dbReference type="ARBA" id="ARBA00022833"/>
    </source>
</evidence>
<evidence type="ECO:0000256" key="8">
    <source>
        <dbReference type="PIRSR" id="PIRSR001480-2"/>
    </source>
</evidence>
<dbReference type="GO" id="GO:0005975">
    <property type="term" value="P:carbohydrate metabolic process"/>
    <property type="evidence" value="ECO:0007669"/>
    <property type="project" value="InterPro"/>
</dbReference>
<dbReference type="Gene3D" id="1.10.441.10">
    <property type="entry name" value="Phosphomannose Isomerase, domain 2"/>
    <property type="match status" value="1"/>
</dbReference>
<dbReference type="InterPro" id="IPR001250">
    <property type="entry name" value="Man6P_Isoase-1"/>
</dbReference>
<dbReference type="PIRSF" id="PIRSF001480">
    <property type="entry name" value="Mannose-6-phosphate_isomerase"/>
    <property type="match status" value="1"/>
</dbReference>
<dbReference type="NCBIfam" id="TIGR00218">
    <property type="entry name" value="manA"/>
    <property type="match status" value="1"/>
</dbReference>
<feature type="binding site" evidence="8">
    <location>
        <position position="247"/>
    </location>
    <ligand>
        <name>Zn(2+)</name>
        <dbReference type="ChEBI" id="CHEBI:29105"/>
    </ligand>
</feature>
<comment type="caution">
    <text evidence="10">The sequence shown here is derived from an EMBL/GenBank/DDBJ whole genome shotgun (WGS) entry which is preliminary data.</text>
</comment>
<reference evidence="10 11" key="1">
    <citation type="submission" date="2016-10" db="EMBL/GenBank/DDBJ databases">
        <authorList>
            <person name="Varghese N."/>
            <person name="Submissions S."/>
        </authorList>
    </citation>
    <scope>NUCLEOTIDE SEQUENCE [LARGE SCALE GENOMIC DNA]</scope>
    <source>
        <strain evidence="10 11">IAM 15147</strain>
    </source>
</reference>
<organism evidence="10 11">
    <name type="scientific">Agrococcus baldri</name>
    <dbReference type="NCBI Taxonomy" id="153730"/>
    <lineage>
        <taxon>Bacteria</taxon>
        <taxon>Bacillati</taxon>
        <taxon>Actinomycetota</taxon>
        <taxon>Actinomycetes</taxon>
        <taxon>Micrococcales</taxon>
        <taxon>Microbacteriaceae</taxon>
        <taxon>Agrococcus</taxon>
    </lineage>
</organism>
<dbReference type="Pfam" id="PF20511">
    <property type="entry name" value="PMI_typeI_cat"/>
    <property type="match status" value="1"/>
</dbReference>
<feature type="binding site" evidence="8">
    <location>
        <position position="126"/>
    </location>
    <ligand>
        <name>Zn(2+)</name>
        <dbReference type="ChEBI" id="CHEBI:29105"/>
    </ligand>
</feature>
<comment type="catalytic activity">
    <reaction evidence="1">
        <text>D-mannose 6-phosphate = D-fructose 6-phosphate</text>
        <dbReference type="Rhea" id="RHEA:12356"/>
        <dbReference type="ChEBI" id="CHEBI:58735"/>
        <dbReference type="ChEBI" id="CHEBI:61527"/>
        <dbReference type="EC" id="5.3.1.8"/>
    </reaction>
</comment>
<dbReference type="AlphaFoldDB" id="A0AA94HKM5"/>
<dbReference type="PANTHER" id="PTHR10309:SF0">
    <property type="entry name" value="MANNOSE-6-PHOSPHATE ISOMERASE"/>
    <property type="match status" value="1"/>
</dbReference>
<evidence type="ECO:0000256" key="2">
    <source>
        <dbReference type="ARBA" id="ARBA00010772"/>
    </source>
</evidence>
<keyword evidence="5 8" id="KW-0862">Zinc</keyword>
<accession>A0AA94HKM5</accession>
<evidence type="ECO:0000313" key="11">
    <source>
        <dbReference type="Proteomes" id="UP000198506"/>
    </source>
</evidence>
<protein>
    <recommendedName>
        <fullName evidence="3">mannose-6-phosphate isomerase</fullName>
        <ecNumber evidence="3">5.3.1.8</ecNumber>
    </recommendedName>
</protein>
<dbReference type="InterPro" id="IPR014710">
    <property type="entry name" value="RmlC-like_jellyroll"/>
</dbReference>
<feature type="domain" description="Phosphomannose isomerase type I catalytic" evidence="9">
    <location>
        <begin position="1"/>
        <end position="141"/>
    </location>
</feature>
<evidence type="ECO:0000313" key="10">
    <source>
        <dbReference type="EMBL" id="SFS00027.1"/>
    </source>
</evidence>
<dbReference type="GO" id="GO:0004476">
    <property type="term" value="F:mannose-6-phosphate isomerase activity"/>
    <property type="evidence" value="ECO:0007669"/>
    <property type="project" value="UniProtKB-EC"/>
</dbReference>
<dbReference type="Proteomes" id="UP000198506">
    <property type="component" value="Unassembled WGS sequence"/>
</dbReference>
<dbReference type="GO" id="GO:0009298">
    <property type="term" value="P:GDP-mannose biosynthetic process"/>
    <property type="evidence" value="ECO:0007669"/>
    <property type="project" value="InterPro"/>
</dbReference>
<evidence type="ECO:0000256" key="1">
    <source>
        <dbReference type="ARBA" id="ARBA00000757"/>
    </source>
</evidence>
<dbReference type="PRINTS" id="PR00714">
    <property type="entry name" value="MAN6PISMRASE"/>
</dbReference>
<dbReference type="CDD" id="cd07011">
    <property type="entry name" value="cupin_PMI_type_I_N"/>
    <property type="match status" value="1"/>
</dbReference>
<proteinExistence type="inferred from homology"/>
<feature type="binding site" evidence="8">
    <location>
        <position position="93"/>
    </location>
    <ligand>
        <name>Zn(2+)</name>
        <dbReference type="ChEBI" id="CHEBI:29105"/>
    </ligand>
</feature>
<comment type="similarity">
    <text evidence="2">Belongs to the mannose-6-phosphate isomerase type 1 family.</text>
</comment>
<feature type="binding site" evidence="8">
    <location>
        <position position="95"/>
    </location>
    <ligand>
        <name>Zn(2+)</name>
        <dbReference type="ChEBI" id="CHEBI:29105"/>
    </ligand>
</feature>